<dbReference type="InterPro" id="IPR038062">
    <property type="entry name" value="ScdA-like_N_sf"/>
</dbReference>
<accession>A0A386HS40</accession>
<feature type="domain" description="DUF2249" evidence="2">
    <location>
        <begin position="102"/>
        <end position="164"/>
    </location>
</feature>
<dbReference type="Gene3D" id="1.10.3910.10">
    <property type="entry name" value="SP0561-like"/>
    <property type="match status" value="1"/>
</dbReference>
<dbReference type="Pfam" id="PF08984">
    <property type="entry name" value="DUF1858"/>
    <property type="match status" value="1"/>
</dbReference>
<dbReference type="Proteomes" id="UP000266118">
    <property type="component" value="Chromosome"/>
</dbReference>
<sequence length="275" mass="31501">MTITKDTRISEIIKEDKQSIDAIASLAKVLEKLKNPMLRKLMASRVTMAEAAKMGGVQVTDMARVLKPLGFDFVERDTLVEEEAKDKPEWLMALKDADINNFDVRQMLATDNDPLKEIMKKFKEVEIGKVLCIINTFVPTPLVRLFEKDNALCYTETISPNEFHTYFLKQGKKKTVVEDSKKSKIFTESAEVFSQNKLKYPNEKLIEVDVRHLEMPGPMETILNALAKLPDGKALFVHHKRIPIYLLDELGDKGFQIHIFHLAENEVKLLIEKIE</sequence>
<dbReference type="EMBL" id="CP032489">
    <property type="protein sequence ID" value="AYD48502.1"/>
    <property type="molecule type" value="Genomic_DNA"/>
</dbReference>
<evidence type="ECO:0000313" key="4">
    <source>
        <dbReference type="Proteomes" id="UP000266118"/>
    </source>
</evidence>
<organism evidence="3 4">
    <name type="scientific">Arachidicoccus soli</name>
    <dbReference type="NCBI Taxonomy" id="2341117"/>
    <lineage>
        <taxon>Bacteria</taxon>
        <taxon>Pseudomonadati</taxon>
        <taxon>Bacteroidota</taxon>
        <taxon>Chitinophagia</taxon>
        <taxon>Chitinophagales</taxon>
        <taxon>Chitinophagaceae</taxon>
        <taxon>Arachidicoccus</taxon>
    </lineage>
</organism>
<dbReference type="InterPro" id="IPR018720">
    <property type="entry name" value="DUF2249"/>
</dbReference>
<dbReference type="SUPFAM" id="SSF140683">
    <property type="entry name" value="SP0561-like"/>
    <property type="match status" value="1"/>
</dbReference>
<protein>
    <submittedName>
        <fullName evidence="3">DUF2249 domain-containing protein</fullName>
    </submittedName>
</protein>
<proteinExistence type="predicted"/>
<gene>
    <name evidence="3" type="ORF">D6B99_13345</name>
</gene>
<dbReference type="KEGG" id="ark:D6B99_13345"/>
<feature type="domain" description="DUF2249" evidence="2">
    <location>
        <begin position="207"/>
        <end position="273"/>
    </location>
</feature>
<reference evidence="3 4" key="1">
    <citation type="submission" date="2018-09" db="EMBL/GenBank/DDBJ databases">
        <title>Arachidicoccus sp. nov., a bacterium isolated from soil.</title>
        <authorList>
            <person name="Weon H.-Y."/>
            <person name="Kwon S.-W."/>
            <person name="Lee S.A."/>
        </authorList>
    </citation>
    <scope>NUCLEOTIDE SEQUENCE [LARGE SCALE GENOMIC DNA]</scope>
    <source>
        <strain evidence="3 4">KIS59-12</strain>
    </source>
</reference>
<feature type="domain" description="DUF1858" evidence="1">
    <location>
        <begin position="3"/>
        <end position="61"/>
    </location>
</feature>
<evidence type="ECO:0000313" key="3">
    <source>
        <dbReference type="EMBL" id="AYD48502.1"/>
    </source>
</evidence>
<evidence type="ECO:0000259" key="1">
    <source>
        <dbReference type="Pfam" id="PF08984"/>
    </source>
</evidence>
<keyword evidence="4" id="KW-1185">Reference proteome</keyword>
<dbReference type="Pfam" id="PF10006">
    <property type="entry name" value="DUF2249"/>
    <property type="match status" value="2"/>
</dbReference>
<dbReference type="RefSeq" id="WP_119989313.1">
    <property type="nucleotide sequence ID" value="NZ_CP032489.1"/>
</dbReference>
<dbReference type="OrthoDB" id="128918at2"/>
<dbReference type="InterPro" id="IPR015077">
    <property type="entry name" value="DUF1858"/>
</dbReference>
<evidence type="ECO:0000259" key="2">
    <source>
        <dbReference type="Pfam" id="PF10006"/>
    </source>
</evidence>
<name>A0A386HS40_9BACT</name>
<dbReference type="AlphaFoldDB" id="A0A386HS40"/>